<protein>
    <submittedName>
        <fullName evidence="2">PepSY domain-containing protein</fullName>
    </submittedName>
</protein>
<evidence type="ECO:0000256" key="1">
    <source>
        <dbReference type="SAM" id="Phobius"/>
    </source>
</evidence>
<name>A0A7Y5EK59_9GAMM</name>
<evidence type="ECO:0000313" key="3">
    <source>
        <dbReference type="Proteomes" id="UP000523161"/>
    </source>
</evidence>
<dbReference type="Pfam" id="PF03929">
    <property type="entry name" value="PepSY_TM"/>
    <property type="match status" value="1"/>
</dbReference>
<comment type="caution">
    <text evidence="2">The sequence shown here is derived from an EMBL/GenBank/DDBJ whole genome shotgun (WGS) entry which is preliminary data.</text>
</comment>
<evidence type="ECO:0000313" key="2">
    <source>
        <dbReference type="EMBL" id="NRQ41773.1"/>
    </source>
</evidence>
<feature type="transmembrane region" description="Helical" evidence="1">
    <location>
        <begin position="135"/>
        <end position="157"/>
    </location>
</feature>
<dbReference type="EMBL" id="JABSOD010000003">
    <property type="protein sequence ID" value="NRQ41773.1"/>
    <property type="molecule type" value="Genomic_DNA"/>
</dbReference>
<feature type="transmembrane region" description="Helical" evidence="1">
    <location>
        <begin position="337"/>
        <end position="358"/>
    </location>
</feature>
<dbReference type="AlphaFoldDB" id="A0A7Y5EK59"/>
<dbReference type="PANTHER" id="PTHR34219">
    <property type="entry name" value="IRON-REGULATED INNER MEMBRANE PROTEIN-RELATED"/>
    <property type="match status" value="1"/>
</dbReference>
<organism evidence="2 3">
    <name type="scientific">Rheinheimera lutimaris</name>
    <dbReference type="NCBI Taxonomy" id="2740584"/>
    <lineage>
        <taxon>Bacteria</taxon>
        <taxon>Pseudomonadati</taxon>
        <taxon>Pseudomonadota</taxon>
        <taxon>Gammaproteobacteria</taxon>
        <taxon>Chromatiales</taxon>
        <taxon>Chromatiaceae</taxon>
        <taxon>Rheinheimera</taxon>
    </lineage>
</organism>
<proteinExistence type="predicted"/>
<feature type="transmembrane region" description="Helical" evidence="1">
    <location>
        <begin position="178"/>
        <end position="206"/>
    </location>
</feature>
<sequence length="369" mass="42252">MRHWLRKIHLITALLSGIVVSIVGITGSLYVFEPELTAWLQRDYYQPQLSSRPFADDAAIASYIEQQTQAQLQTLQWPVRSRQTYAFKLFGDSNWYYFDQSSGQISQNKGAFNHPFFELVYNIHANLLLGEPGRYITATASLLFALSSILTGLYLWWPRRLTRWRHALKIHRGNARRVNFELHSVSAAWFAIPLFIMGITGGYFLYTAPLQKMLDMITLSEAAPADPWQQQYQFAGVMQPKLSAAEAIQQMAQHYPELHPRNIWLAEHDDDAVVFGYQNSLSLHSGPRRRAFIHANPYTGEVLSRYDPATLPRGAALAAAWLIPLHFGEFGGLFTRILWFIGGFLPLLLFVTGIKMWLNRRPNTTHGRR</sequence>
<keyword evidence="1" id="KW-0472">Membrane</keyword>
<gene>
    <name evidence="2" type="ORF">HRH59_04205</name>
</gene>
<dbReference type="Proteomes" id="UP000523161">
    <property type="component" value="Unassembled WGS sequence"/>
</dbReference>
<dbReference type="RefSeq" id="WP_173500020.1">
    <property type="nucleotide sequence ID" value="NZ_JABSOD010000003.1"/>
</dbReference>
<feature type="transmembrane region" description="Helical" evidence="1">
    <location>
        <begin position="12"/>
        <end position="32"/>
    </location>
</feature>
<accession>A0A7Y5EK59</accession>
<reference evidence="2 3" key="1">
    <citation type="submission" date="2020-06" db="EMBL/GenBank/DDBJ databases">
        <title>Rheinheimera sp. nov., a marine bacterium isolated from coastal.</title>
        <authorList>
            <person name="Yu Q."/>
            <person name="Qi Y."/>
            <person name="Pu J."/>
        </authorList>
    </citation>
    <scope>NUCLEOTIDE SEQUENCE [LARGE SCALE GENOMIC DNA]</scope>
    <source>
        <strain evidence="2 3">YQF-2</strain>
    </source>
</reference>
<keyword evidence="1" id="KW-0812">Transmembrane</keyword>
<keyword evidence="1" id="KW-1133">Transmembrane helix</keyword>
<dbReference type="InterPro" id="IPR005625">
    <property type="entry name" value="PepSY-ass_TM"/>
</dbReference>
<keyword evidence="3" id="KW-1185">Reference proteome</keyword>